<comment type="similarity">
    <text evidence="1">Belongs to the UxaA family.</text>
</comment>
<dbReference type="AlphaFoldDB" id="A0ABD5UTR3"/>
<evidence type="ECO:0000256" key="1">
    <source>
        <dbReference type="ARBA" id="ARBA00010986"/>
    </source>
</evidence>
<dbReference type="EMBL" id="JBHSXL010000009">
    <property type="protein sequence ID" value="MFC6892895.1"/>
    <property type="molecule type" value="Genomic_DNA"/>
</dbReference>
<evidence type="ECO:0000259" key="4">
    <source>
        <dbReference type="Pfam" id="PF20629"/>
    </source>
</evidence>
<dbReference type="InterPro" id="IPR048332">
    <property type="entry name" value="GD_AH_C"/>
</dbReference>
<dbReference type="Pfam" id="PF20629">
    <property type="entry name" value="GD_AH_C"/>
    <property type="match status" value="1"/>
</dbReference>
<dbReference type="RefSeq" id="WP_379743925.1">
    <property type="nucleotide sequence ID" value="NZ_JBHSVN010000001.1"/>
</dbReference>
<evidence type="ECO:0000313" key="5">
    <source>
        <dbReference type="EMBL" id="MFC6892895.1"/>
    </source>
</evidence>
<dbReference type="InterPro" id="IPR052172">
    <property type="entry name" value="UxaA_altronate/galactarate_dh"/>
</dbReference>
<comment type="caution">
    <text evidence="5">The sequence shown here is derived from an EMBL/GenBank/DDBJ whole genome shotgun (WGS) entry which is preliminary data.</text>
</comment>
<feature type="domain" description="D-galactarate/Altronate dehydratase second" evidence="3">
    <location>
        <begin position="13"/>
        <end position="138"/>
    </location>
</feature>
<evidence type="ECO:0000256" key="2">
    <source>
        <dbReference type="ARBA" id="ARBA00023239"/>
    </source>
</evidence>
<dbReference type="InterPro" id="IPR007392">
    <property type="entry name" value="GD_AH_second"/>
</dbReference>
<dbReference type="GO" id="GO:0016829">
    <property type="term" value="F:lyase activity"/>
    <property type="evidence" value="ECO:0007669"/>
    <property type="project" value="UniProtKB-KW"/>
</dbReference>
<organism evidence="5 6">
    <name type="scientific">Halopenitus salinus</name>
    <dbReference type="NCBI Taxonomy" id="1198295"/>
    <lineage>
        <taxon>Archaea</taxon>
        <taxon>Methanobacteriati</taxon>
        <taxon>Methanobacteriota</taxon>
        <taxon>Stenosarchaea group</taxon>
        <taxon>Halobacteria</taxon>
        <taxon>Halobacteriales</taxon>
        <taxon>Haloferacaceae</taxon>
        <taxon>Halopenitus</taxon>
    </lineage>
</organism>
<dbReference type="Pfam" id="PF04295">
    <property type="entry name" value="GD_AH_second"/>
    <property type="match status" value="1"/>
</dbReference>
<accession>A0ABD5UTR3</accession>
<keyword evidence="2" id="KW-0456">Lyase</keyword>
<keyword evidence="6" id="KW-1185">Reference proteome</keyword>
<proteinExistence type="inferred from homology"/>
<dbReference type="GO" id="GO:0016787">
    <property type="term" value="F:hydrolase activity"/>
    <property type="evidence" value="ECO:0007669"/>
    <property type="project" value="UniProtKB-KW"/>
</dbReference>
<evidence type="ECO:0000313" key="6">
    <source>
        <dbReference type="Proteomes" id="UP001596296"/>
    </source>
</evidence>
<name>A0ABD5UTR3_9EURY</name>
<dbReference type="Proteomes" id="UP001596296">
    <property type="component" value="Unassembled WGS sequence"/>
</dbReference>
<protein>
    <submittedName>
        <fullName evidence="5">UxaA family hydrolase</fullName>
    </submittedName>
</protein>
<keyword evidence="5" id="KW-0378">Hydrolase</keyword>
<sequence>MSGADAPAGTFEGVRRGDGTVGVRDSVLVLPSVICSHVVAERIAERVPNAIAAPHDHGCAQIGADADQTRRTFLALARNPNVAGTVVVGLGCEVVQSDEVAEALEEMDVPVRELSIQGAGGVDECIERGAAAAAELVDDHVADRSPSSLEDLTVGVVSSDLDESTVSEADPLVREVVDRVVDAGGRVVVSGNERIAAHPDAARAATDGDDVEESMSALIERHGQNPDRATRVGRAARGMSFEDATGSWGSHPVSEVVEYGDQVGIDEGVAVVDAPSRFAEATTGLAAAGANLVVHITGDGVVAGHPIVPVLKVTGDADTGEALSEDIDVLATETDADDVVDRLLEVANGDECRAEAHGITQFAITRVGPSM</sequence>
<gene>
    <name evidence="5" type="ORF">ACFQE9_09805</name>
</gene>
<reference evidence="5 6" key="1">
    <citation type="journal article" date="2019" name="Int. J. Syst. Evol. Microbiol.">
        <title>The Global Catalogue of Microorganisms (GCM) 10K type strain sequencing project: providing services to taxonomists for standard genome sequencing and annotation.</title>
        <authorList>
            <consortium name="The Broad Institute Genomics Platform"/>
            <consortium name="The Broad Institute Genome Sequencing Center for Infectious Disease"/>
            <person name="Wu L."/>
            <person name="Ma J."/>
        </authorList>
    </citation>
    <scope>NUCLEOTIDE SEQUENCE [LARGE SCALE GENOMIC DNA]</scope>
    <source>
        <strain evidence="5 6">SKJ47</strain>
    </source>
</reference>
<feature type="domain" description="D-galactarate/Altronate dehydratase C-terminal" evidence="4">
    <location>
        <begin position="150"/>
        <end position="368"/>
    </location>
</feature>
<dbReference type="PANTHER" id="PTHR30536">
    <property type="entry name" value="ALTRONATE/GALACTARATE DEHYDRATASE"/>
    <property type="match status" value="1"/>
</dbReference>
<evidence type="ECO:0000259" key="3">
    <source>
        <dbReference type="Pfam" id="PF04295"/>
    </source>
</evidence>
<dbReference type="PANTHER" id="PTHR30536:SF5">
    <property type="entry name" value="ALTRONATE DEHYDRATASE"/>
    <property type="match status" value="1"/>
</dbReference>